<protein>
    <submittedName>
        <fullName evidence="1">Uncharacterized protein</fullName>
    </submittedName>
</protein>
<accession>A0A2P6S5Y5</accession>
<keyword evidence="2" id="KW-1185">Reference proteome</keyword>
<dbReference type="AlphaFoldDB" id="A0A2P6S5Y5"/>
<name>A0A2P6S5Y5_ROSCH</name>
<reference evidence="1 2" key="1">
    <citation type="journal article" date="2018" name="Nat. Genet.">
        <title>The Rosa genome provides new insights in the design of modern roses.</title>
        <authorList>
            <person name="Bendahmane M."/>
        </authorList>
    </citation>
    <scope>NUCLEOTIDE SEQUENCE [LARGE SCALE GENOMIC DNA]</scope>
    <source>
        <strain evidence="2">cv. Old Blush</strain>
    </source>
</reference>
<evidence type="ECO:0000313" key="1">
    <source>
        <dbReference type="EMBL" id="PRQ54084.1"/>
    </source>
</evidence>
<evidence type="ECO:0000313" key="2">
    <source>
        <dbReference type="Proteomes" id="UP000238479"/>
    </source>
</evidence>
<proteinExistence type="predicted"/>
<gene>
    <name evidence="1" type="ORF">RchiOBHm_Chr2g0173641</name>
</gene>
<dbReference type="Gramene" id="PRQ54084">
    <property type="protein sequence ID" value="PRQ54084"/>
    <property type="gene ID" value="RchiOBHm_Chr2g0173641"/>
</dbReference>
<comment type="caution">
    <text evidence="1">The sequence shown here is derived from an EMBL/GenBank/DDBJ whole genome shotgun (WGS) entry which is preliminary data.</text>
</comment>
<sequence>MHTVGGYSTLIPLYIKPNPISSCYISFLCITVLSHIYQFTNITQINEIKIYLKFL</sequence>
<organism evidence="1 2">
    <name type="scientific">Rosa chinensis</name>
    <name type="common">China rose</name>
    <dbReference type="NCBI Taxonomy" id="74649"/>
    <lineage>
        <taxon>Eukaryota</taxon>
        <taxon>Viridiplantae</taxon>
        <taxon>Streptophyta</taxon>
        <taxon>Embryophyta</taxon>
        <taxon>Tracheophyta</taxon>
        <taxon>Spermatophyta</taxon>
        <taxon>Magnoliopsida</taxon>
        <taxon>eudicotyledons</taxon>
        <taxon>Gunneridae</taxon>
        <taxon>Pentapetalae</taxon>
        <taxon>rosids</taxon>
        <taxon>fabids</taxon>
        <taxon>Rosales</taxon>
        <taxon>Rosaceae</taxon>
        <taxon>Rosoideae</taxon>
        <taxon>Rosoideae incertae sedis</taxon>
        <taxon>Rosa</taxon>
    </lineage>
</organism>
<dbReference type="EMBL" id="PDCK01000040">
    <property type="protein sequence ID" value="PRQ54084.1"/>
    <property type="molecule type" value="Genomic_DNA"/>
</dbReference>
<dbReference type="Proteomes" id="UP000238479">
    <property type="component" value="Chromosome 2"/>
</dbReference>